<evidence type="ECO:0000313" key="3">
    <source>
        <dbReference type="Proteomes" id="UP000569329"/>
    </source>
</evidence>
<feature type="region of interest" description="Disordered" evidence="1">
    <location>
        <begin position="87"/>
        <end position="117"/>
    </location>
</feature>
<dbReference type="AlphaFoldDB" id="A0A839DU96"/>
<name>A0A839DU96_9PSEU</name>
<gene>
    <name evidence="2" type="ORF">FHX42_000040</name>
</gene>
<dbReference type="EMBL" id="JACGWZ010000001">
    <property type="protein sequence ID" value="MBA8822711.1"/>
    <property type="molecule type" value="Genomic_DNA"/>
</dbReference>
<evidence type="ECO:0000256" key="1">
    <source>
        <dbReference type="SAM" id="MobiDB-lite"/>
    </source>
</evidence>
<feature type="region of interest" description="Disordered" evidence="1">
    <location>
        <begin position="1"/>
        <end position="26"/>
    </location>
</feature>
<dbReference type="Proteomes" id="UP000569329">
    <property type="component" value="Unassembled WGS sequence"/>
</dbReference>
<evidence type="ECO:0000313" key="2">
    <source>
        <dbReference type="EMBL" id="MBA8822711.1"/>
    </source>
</evidence>
<proteinExistence type="predicted"/>
<keyword evidence="3" id="KW-1185">Reference proteome</keyword>
<organism evidence="2 3">
    <name type="scientific">Halosaccharopolyspora lacisalsi</name>
    <dbReference type="NCBI Taxonomy" id="1000566"/>
    <lineage>
        <taxon>Bacteria</taxon>
        <taxon>Bacillati</taxon>
        <taxon>Actinomycetota</taxon>
        <taxon>Actinomycetes</taxon>
        <taxon>Pseudonocardiales</taxon>
        <taxon>Pseudonocardiaceae</taxon>
        <taxon>Halosaccharopolyspora</taxon>
    </lineage>
</organism>
<accession>A0A839DU96</accession>
<dbReference type="RefSeq" id="WP_182542069.1">
    <property type="nucleotide sequence ID" value="NZ_JACGWZ010000001.1"/>
</dbReference>
<protein>
    <submittedName>
        <fullName evidence="2">Uncharacterized protein</fullName>
    </submittedName>
</protein>
<comment type="caution">
    <text evidence="2">The sequence shown here is derived from an EMBL/GenBank/DDBJ whole genome shotgun (WGS) entry which is preliminary data.</text>
</comment>
<sequence length="227" mass="24006">MTEPGEPPSRTHTAEDSAAEPPLPRRRIATGVLGALLLCGSVVTGSAILTASPTDSPPPTAPPAPIDGAEALRPDLLARANWPFADNGGYSRVSDERPTPSGPSPTHPPEMCEANPQVGSADSALALVESFYRLLGSDPRRAVRLVSPKVLGAQRDRMVRSWEELASVRPRRPHLRQDGSVVAEVVAEYPDGTRLLLRHALTVKAGPHPMIGSVRLVTARRGPPSAG</sequence>
<reference evidence="2 3" key="1">
    <citation type="submission" date="2020-07" db="EMBL/GenBank/DDBJ databases">
        <title>Sequencing the genomes of 1000 actinobacteria strains.</title>
        <authorList>
            <person name="Klenk H.-P."/>
        </authorList>
    </citation>
    <scope>NUCLEOTIDE SEQUENCE [LARGE SCALE GENOMIC DNA]</scope>
    <source>
        <strain evidence="2 3">DSM 45975</strain>
    </source>
</reference>